<reference evidence="3 5" key="1">
    <citation type="submission" date="2016-04" db="EMBL/GenBank/DDBJ databases">
        <authorList>
            <person name="Peeters C."/>
        </authorList>
    </citation>
    <scope>NUCLEOTIDE SEQUENCE [LARGE SCALE GENOMIC DNA]</scope>
    <source>
        <strain evidence="3">LMG 29311</strain>
    </source>
</reference>
<proteinExistence type="predicted"/>
<evidence type="ECO:0000256" key="1">
    <source>
        <dbReference type="SAM" id="MobiDB-lite"/>
    </source>
</evidence>
<comment type="caution">
    <text evidence="3">The sequence shown here is derived from an EMBL/GenBank/DDBJ whole genome shotgun (WGS) entry which is preliminary data.</text>
</comment>
<evidence type="ECO:0000259" key="2">
    <source>
        <dbReference type="Pfam" id="PF13340"/>
    </source>
</evidence>
<dbReference type="EMBL" id="FKJW01000003">
    <property type="protein sequence ID" value="SAK15318.1"/>
    <property type="molecule type" value="Genomic_DNA"/>
</dbReference>
<dbReference type="Proteomes" id="UP000196218">
    <property type="component" value="Unassembled WGS sequence"/>
</dbReference>
<evidence type="ECO:0000313" key="3">
    <source>
        <dbReference type="EMBL" id="SAK15318.1"/>
    </source>
</evidence>
<feature type="domain" description="Insertion element IS402-like" evidence="2">
    <location>
        <begin position="6"/>
        <end position="85"/>
    </location>
</feature>
<protein>
    <submittedName>
        <fullName evidence="3">Insertion element IS402</fullName>
    </submittedName>
</protein>
<dbReference type="InterPro" id="IPR025161">
    <property type="entry name" value="IS402-like_dom"/>
</dbReference>
<dbReference type="PANTHER" id="PTHR46637">
    <property type="entry name" value="TIS1421-TRANSPOSASE PROTEIN A"/>
    <property type="match status" value="1"/>
</dbReference>
<gene>
    <name evidence="3" type="ORF">UA18_01220</name>
    <name evidence="4" type="ORF">UA18_02892</name>
</gene>
<dbReference type="Pfam" id="PF13340">
    <property type="entry name" value="DUF4096"/>
    <property type="match status" value="1"/>
</dbReference>
<evidence type="ECO:0000313" key="5">
    <source>
        <dbReference type="Proteomes" id="UP000196218"/>
    </source>
</evidence>
<dbReference type="PANTHER" id="PTHR46637:SF1">
    <property type="entry name" value="BLL5188 PROTEIN"/>
    <property type="match status" value="1"/>
</dbReference>
<feature type="region of interest" description="Disordered" evidence="1">
    <location>
        <begin position="112"/>
        <end position="145"/>
    </location>
</feature>
<accession>A0ABD7LG57</accession>
<sequence>MAKPILDDELWSLIQPLLPPPKPRRTRYPGRKPLDDRAVLTGILFVLQSGIPWEMLPQEMGCGSGMSCWRRLHGWQQAGVWDRLHEVLLAKLRAADRIDWSRVVIDSSSIRAVGSGQKQDPIPPIGRDPVQSTISLPKRRASRSR</sequence>
<dbReference type="EMBL" id="FKJW01000003">
    <property type="protein sequence ID" value="SAK22137.1"/>
    <property type="molecule type" value="Genomic_DNA"/>
</dbReference>
<name>A0ABD7LG57_9BURK</name>
<evidence type="ECO:0000313" key="4">
    <source>
        <dbReference type="EMBL" id="SAK22137.1"/>
    </source>
</evidence>
<organism evidence="3 5">
    <name type="scientific">Burkholderia multivorans</name>
    <dbReference type="NCBI Taxonomy" id="87883"/>
    <lineage>
        <taxon>Bacteria</taxon>
        <taxon>Pseudomonadati</taxon>
        <taxon>Pseudomonadota</taxon>
        <taxon>Betaproteobacteria</taxon>
        <taxon>Burkholderiales</taxon>
        <taxon>Burkholderiaceae</taxon>
        <taxon>Burkholderia</taxon>
        <taxon>Burkholderia cepacia complex</taxon>
    </lineage>
</organism>
<dbReference type="InterPro" id="IPR052909">
    <property type="entry name" value="Transposase_6_like"/>
</dbReference>
<dbReference type="AlphaFoldDB" id="A0ABD7LG57"/>